<dbReference type="OrthoDB" id="5865092at2759"/>
<organism evidence="1 2">
    <name type="scientific">Ancylostoma ceylanicum</name>
    <dbReference type="NCBI Taxonomy" id="53326"/>
    <lineage>
        <taxon>Eukaryota</taxon>
        <taxon>Metazoa</taxon>
        <taxon>Ecdysozoa</taxon>
        <taxon>Nematoda</taxon>
        <taxon>Chromadorea</taxon>
        <taxon>Rhabditida</taxon>
        <taxon>Rhabditina</taxon>
        <taxon>Rhabditomorpha</taxon>
        <taxon>Strongyloidea</taxon>
        <taxon>Ancylostomatidae</taxon>
        <taxon>Ancylostomatinae</taxon>
        <taxon>Ancylostoma</taxon>
    </lineage>
</organism>
<proteinExistence type="predicted"/>
<evidence type="ECO:0000313" key="1">
    <source>
        <dbReference type="EMBL" id="EYC46061.1"/>
    </source>
</evidence>
<gene>
    <name evidence="1" type="primary">Acey_s0409.g936</name>
    <name evidence="1" type="ORF">Y032_0409g936</name>
</gene>
<dbReference type="AlphaFoldDB" id="A0A016X2M3"/>
<dbReference type="Proteomes" id="UP000024635">
    <property type="component" value="Unassembled WGS sequence"/>
</dbReference>
<keyword evidence="2" id="KW-1185">Reference proteome</keyword>
<accession>A0A016X2M3</accession>
<protein>
    <submittedName>
        <fullName evidence="1">Uncharacterized protein</fullName>
    </submittedName>
</protein>
<sequence length="94" mass="10586">MLGVTSPTPRRCCDAPIRESSNRDSCSLYNHKYSPCRKDRCVRFLIVAAAESRRDLLDPLTCFMLSPHPSFWSRRDGAAPQSVFLRRTIGAAAQ</sequence>
<dbReference type="EMBL" id="JARK01000009">
    <property type="protein sequence ID" value="EYC46061.1"/>
    <property type="molecule type" value="Genomic_DNA"/>
</dbReference>
<comment type="caution">
    <text evidence="1">The sequence shown here is derived from an EMBL/GenBank/DDBJ whole genome shotgun (WGS) entry which is preliminary data.</text>
</comment>
<evidence type="ECO:0000313" key="2">
    <source>
        <dbReference type="Proteomes" id="UP000024635"/>
    </source>
</evidence>
<name>A0A016X2M3_9BILA</name>
<reference evidence="2" key="1">
    <citation type="journal article" date="2015" name="Nat. Genet.">
        <title>The genome and transcriptome of the zoonotic hookworm Ancylostoma ceylanicum identify infection-specific gene families.</title>
        <authorList>
            <person name="Schwarz E.M."/>
            <person name="Hu Y."/>
            <person name="Antoshechkin I."/>
            <person name="Miller M.M."/>
            <person name="Sternberg P.W."/>
            <person name="Aroian R.V."/>
        </authorList>
    </citation>
    <scope>NUCLEOTIDE SEQUENCE</scope>
    <source>
        <strain evidence="2">HY135</strain>
    </source>
</reference>